<protein>
    <submittedName>
        <fullName evidence="3">Uncharacterized protein</fullName>
    </submittedName>
</protein>
<accession>Q2JF25</accession>
<name>Q2JF25_FRACC</name>
<keyword evidence="4" id="KW-1185">Reference proteome</keyword>
<dbReference type="KEGG" id="fra:Francci3_0733"/>
<evidence type="ECO:0000313" key="4">
    <source>
        <dbReference type="Proteomes" id="UP000001937"/>
    </source>
</evidence>
<feature type="region of interest" description="Disordered" evidence="1">
    <location>
        <begin position="1"/>
        <end position="35"/>
    </location>
</feature>
<gene>
    <name evidence="3" type="ordered locus">Francci3_0733</name>
</gene>
<keyword evidence="2" id="KW-1133">Transmembrane helix</keyword>
<dbReference type="Proteomes" id="UP000001937">
    <property type="component" value="Chromosome"/>
</dbReference>
<dbReference type="EMBL" id="CP000249">
    <property type="protein sequence ID" value="ABD10117.1"/>
    <property type="molecule type" value="Genomic_DNA"/>
</dbReference>
<dbReference type="RefSeq" id="WP_011435186.1">
    <property type="nucleotide sequence ID" value="NC_007777.1"/>
</dbReference>
<keyword evidence="2" id="KW-0472">Membrane</keyword>
<reference evidence="3 4" key="1">
    <citation type="journal article" date="2007" name="Genome Res.">
        <title>Genome characteristics of facultatively symbiotic Frankia sp. strains reflect host range and host plant biogeography.</title>
        <authorList>
            <person name="Normand P."/>
            <person name="Lapierre P."/>
            <person name="Tisa L.S."/>
            <person name="Gogarten J.P."/>
            <person name="Alloisio N."/>
            <person name="Bagnarol E."/>
            <person name="Bassi C.A."/>
            <person name="Berry A.M."/>
            <person name="Bickhart D.M."/>
            <person name="Choisne N."/>
            <person name="Couloux A."/>
            <person name="Cournoyer B."/>
            <person name="Cruveiller S."/>
            <person name="Daubin V."/>
            <person name="Demange N."/>
            <person name="Francino M.P."/>
            <person name="Goltsman E."/>
            <person name="Huang Y."/>
            <person name="Kopp O.R."/>
            <person name="Labarre L."/>
            <person name="Lapidus A."/>
            <person name="Lavire C."/>
            <person name="Marechal J."/>
            <person name="Martinez M."/>
            <person name="Mastronunzio J.E."/>
            <person name="Mullin B.C."/>
            <person name="Niemann J."/>
            <person name="Pujic P."/>
            <person name="Rawnsley T."/>
            <person name="Rouy Z."/>
            <person name="Schenowitz C."/>
            <person name="Sellstedt A."/>
            <person name="Tavares F."/>
            <person name="Tomkins J.P."/>
            <person name="Vallenet D."/>
            <person name="Valverde C."/>
            <person name="Wall L.G."/>
            <person name="Wang Y."/>
            <person name="Medigue C."/>
            <person name="Benson D.R."/>
        </authorList>
    </citation>
    <scope>NUCLEOTIDE SEQUENCE [LARGE SCALE GENOMIC DNA]</scope>
    <source>
        <strain evidence="4">DSM 45818 / CECT 9043 / CcI3</strain>
    </source>
</reference>
<evidence type="ECO:0000256" key="1">
    <source>
        <dbReference type="SAM" id="MobiDB-lite"/>
    </source>
</evidence>
<dbReference type="AlphaFoldDB" id="Q2JF25"/>
<feature type="transmembrane region" description="Helical" evidence="2">
    <location>
        <begin position="40"/>
        <end position="63"/>
    </location>
</feature>
<keyword evidence="2" id="KW-0812">Transmembrane</keyword>
<proteinExistence type="predicted"/>
<dbReference type="HOGENOM" id="CLU_161924_0_0_11"/>
<feature type="compositionally biased region" description="Basic and acidic residues" evidence="1">
    <location>
        <begin position="14"/>
        <end position="25"/>
    </location>
</feature>
<evidence type="ECO:0000256" key="2">
    <source>
        <dbReference type="SAM" id="Phobius"/>
    </source>
</evidence>
<organism evidence="3 4">
    <name type="scientific">Frankia casuarinae (strain DSM 45818 / CECT 9043 / HFP020203 / CcI3)</name>
    <dbReference type="NCBI Taxonomy" id="106370"/>
    <lineage>
        <taxon>Bacteria</taxon>
        <taxon>Bacillati</taxon>
        <taxon>Actinomycetota</taxon>
        <taxon>Actinomycetes</taxon>
        <taxon>Frankiales</taxon>
        <taxon>Frankiaceae</taxon>
        <taxon>Frankia</taxon>
    </lineage>
</organism>
<sequence length="91" mass="9421">MAPAGRSAGPGPGREPRRQPEHDPRTGPPAPPTSLRNQRILAAVLTVLLFGLIVAGTGAGFALFGHRGWGYLVGGISCVVMVLAALRARGR</sequence>
<feature type="transmembrane region" description="Helical" evidence="2">
    <location>
        <begin position="69"/>
        <end position="86"/>
    </location>
</feature>
<dbReference type="OrthoDB" id="3217342at2"/>
<dbReference type="STRING" id="106370.Francci3_0733"/>
<evidence type="ECO:0000313" key="3">
    <source>
        <dbReference type="EMBL" id="ABD10117.1"/>
    </source>
</evidence>
<accession>A0A1X1Q3F6</accession>